<keyword evidence="4" id="KW-1185">Reference proteome</keyword>
<evidence type="ECO:0000313" key="4">
    <source>
        <dbReference type="Proteomes" id="UP000184121"/>
    </source>
</evidence>
<dbReference type="STRING" id="29534.SAMN05444366_0418"/>
<evidence type="ECO:0000313" key="3">
    <source>
        <dbReference type="EMBL" id="SHL34465.1"/>
    </source>
</evidence>
<feature type="chain" id="PRO_5012568003" evidence="2">
    <location>
        <begin position="25"/>
        <end position="7067"/>
    </location>
</feature>
<sequence length="7067" mass="742619">MKKPTILKTLIAVVFLLLSFSSHAQLRKGFTTRYTTSLNGDILVIGNNSLNRDGGRRERPNVNYDDQGSGSEVNDNFDMKYIDIDSETSFNSSSATLKIPDASKTCFEIVYAALYWSGTYQGTDRSKINHVRLKTPTATTYKALTGSILWDEGGTGVNSAYGSLPYACFVDITDDVKAAKEGVYTIADVMCSEGKFSPGGNSAGWSIFVIYKDPLLPSKYITSFDGFSIIRSSDPPLDIPISGFRTNPFGNVNVKLAFSALEGDNKLEGDGLQIIGGKASSVWGAISSLVRPITAGTPPKPNFFNSTITDGDVILAGRTPSSKNTLGYDAGVVTLDNSVGGVQNSVIQNDETSATLRINTSQDSYFMFFNALSVEIIAPKIVLKKNVLSDKDVNIGSQPVTLNQELRYEIKFKNEGNDNAKNFTITDVIPNNVIFNGISDILVMDTRITATYTAATRTLVFSIPDELVIAKGAEFTLKFKVKVVDDCNELIDACSNEIKNTAVSKYYGDKNTTPGGFGEGSYSTISSCNVGEPTSTNFLVGIDECLFSRDVSLCGTAVLTAANGYSTYVWRDPNGVIFGGNNRQVTIDKPGTYTVNNSGAANCEDIQQKFVVIDYLASANKNPIKGDNIDPATGLAYGCVRDNKPFPKIFLCGLNDKRFIDTQITGATSITWQETKDVTPSTNPDSCPYEGATNWTTVENGPTFTADRAGVFRLVINYGNNTCVATHYFNVYQNLLDPTVKKQDIVCNTKGSITVTNPLPNTGYVYSLDGTNYQPSNIFNDVAKGSYTVQIKQTVLEVGQVSACIFKIDVNVEQLDFTTDLEATHPLCNGEQGTIKATINNVPGQYNFILRKKGSTVEIQNSGLINNNIITFNGVDPGVYEVLMSTANNGCSVIKEIEVYDYRLTAVANITKTPTACSDGEITVSVTGGTPRPGPPPYYLYYVNGSTNFVTDPKIPVTRPLPASGEYNIVVVDANGCTVNVLPVKVTELPKPKVTFKADNINCYGSNSGVINVDITPGDSGYAVSYSVNGGGFSSIAPITNLAVGNYSIVVKYTYNGVECLDPAVNVTIDGPDAALTASAGVSELAGCGPAGFEHQGKIRITNVEGGTPGYTYSFDDQKTWSPINEALVNPGTYTVYVKDNAGCIYAMSGIVLDPKPADPSIEPDPKIVYNCDGTGIATVVVNNTGGANYTYEYYIDGTANTPITSNVFNNVRTGTHVISIKYKLVGATTYSNLLKEDFGNGVDAKSPGINVNYCWEKQDYVTECGAGLWHDYLLNDGEYVVTKGILEDHRNDFGWVIPKDHTNPGSIDGRYLAVNIGKTAGEGGILYRKTIYDIIPNQDIKVQFYALNLLLQANQKIKPNLTVELHKNGVLIPGASVNTADILQNESWNFLDKLSINPGNNTSLEFVIRSNSDREDGNDLAIDDILVYQMPKSCLSEKKIDIIIDSNKAFNVLEPEIQNVACSGGNTGAIKITAQNFDTTNGFQYSINGGTWKTSTVSPVTEGGLIAGTYTVDVRSDATGTCTKSFRKTIGSGTPVTVTASVTAPLTCTLKATITAVADGGTGPYKYELRGADGVAVLVAFQDLATFPNILKGSYTVVAQDINGCPSGASTVVVVDDPIPPTASLADTSDLCFNSDKATIVVTASGTGTLSYSLDGAPGVGSNTFANVGVGTHTVVVTDSNGCKATVSNIIVAEELTGKAKVTKTLDCDTVGATIKVDIEGGKTTFTYRVKEGSNLYGPIVPVTGTTFNYTAPAAGIYTFEISDSNSPTACKAEVTATVNSITKPTVIATPVQVACYNASTGEVTLTASGGSLSYTYSFNNSLFTNTVKYTGLKAGIPYSYQVKDTNGCTSDIGSITLTQPTAVDGTISATEITCGTTGVVPAVVTIEGKGGKADYTYSFNGNTNYTTTNTFPTSTGGTITAYVKDANGCEAGPFSIEVLALKQMGGITITDNGYDCSTTPPGGHVNIAAIKNGVSAPIRYQIISGPAGYNTATNADGEFKSLTPGLYTFQATDEKTGCFVTQPYTVKGAPDIVAGGSVVTTIKCYGGTGKIQFTVTGVKSRYDYVVRDALNNSIQSGNNIVSTNTTVTVSAALAAGTYTITAKDRTTNCEAVYSVTLSQPANPLDVTATAPNVNCNKYTVFITAEGKDGTPSYTYAVVEHNATAPTVFDADPKLSVNTANGTKLSWDVYVKDANGCTDFVNVNIIKDQVPSVTATLDNQCTGSGNKFRITATGTGGTGTLEYGINGVNGAFSTNNVFDVAASATPYTVWVRDANLCTASATPITVYSQLTATKVVKELDCSPTKDATITITASGGKTPYKYEVSSNGGTTYGPMATNVYTTSTAGTFLIKITDDNNCSFVESTTILSISNPTVTIVTQANVKCNGGSDGSVKLIGHGGSGGFTYSNNAASGFSNVDTFSGLAAGDHTFYVKDSKGCTGSIIVTITQPTKLVATASAPAFTCNTSNVKQSTTVTIAVPTTGTGPYEYSFNGGGYSTTVRTLVVSDNGTDQTINFSVRDKNLCVFSDSVILSKLNPPAITSVQPSVVTCLATTSTAVVNVTTGTGVGALQYETIAPSPIIRGKQTSNSFANLTPGDYFFKVTDANGCFDTESITIKAVTNIAINGITNNDVKCKGTSTGNGTYTVSNIATVGDYTFLLTAGNLGSGTLTKSNNTLSLNNVAVGSYTVQVTDNATGCFRSATIVIAEPANNVDVTALATKINCNDDVATITAAGAGGTATYKYAVVEHNATAPTTFAAGEILTVDTAGGTKMEWDVYVQDANGCTDFVSVLIDTDPTPTVTATLDNQCTASGSNFRITATGLNGVAPLKYGINGVNGAFGTLNTFDVAARATPYIVWVKDANGCTAQAAAIMVYPQLTALAKVTKPLDCTLSPKAQITVDITGGKSTYTYKVDSGSGYGASNPVSGNQFVFDAPAAGVYKFEITDSNSPACKIEASATVMAISNPTVAAVNQVNITCFGANNGSVKLKGSGGSGSGYTYSKDGVTYSIVDTFNGLTPGLHTFYVKDGKECPAQVDVTILEPSALTTTASAAPFSCNPTTNAKQSTTVTIVPPTTGTAPYEYSFNGTSYDALIKTLTVHDNGSDQVITFYVRDKNLCVYSNTVTIAKLNPPVIFSAVPTPVTCTATKSTVTVTTTTGTGVGNLVYSITAPAAYVTTNTDGIFANLDPNNTYTFKVVDENGCFDTETLKVNAVTPILVTPSKISDVKCKGDTTGIAKYTISGFSATANYDVTVTTVPAGLSSTLTQVGDVITLTNLKAGAYTLSVVDKTTNCPADATVTILEPLRALEASYVAVNANCKVGTSKVTVTALYGTSPYKYSFVQDNAVIGTLTNVASANLDPNVATEWDVYVVDANGCQVKLDVTIEKDDAPTVTATAAGQCLGNGTYTITAVGLGKAPLTYSITNATTGFGTSNTFVVAASGNYNVWVKDGNGCVAQTTAPVTVLDALTISAKLDKNITCVPGSVDAKITLTVTGGSGSYAYSYTSTPATATGTFSGNVFTPDLSGLVLPATAADFVFTVTDTSTLPIADRCKATTTVPVHITIPVPPHFTMVEGPKISCNGDESGSLNITIDPTKGLAPFVIKVYNNDIPKDYGTQTSGLAAGNYTVTITDAKGCSYEEDIEIKQPDPIVVDYDTTPMQCVGAGVSKGEIIIKSVKGGTANYDYYVTGINGYNKEVHGIPGTTVVFEVVDFGLYQIRVVDKNGCSNIISDVLIAAPVDELDVEIDTASTCAATGGSATITIKTAFAGDGPYHFNIYKGPTPPQIWTADGVDGWQGETSTKETIYTGLTPGVKYTFIIYDEDTKCYYYQVAPDPVPTNSTLTVENKVASNITCTTENDGNVTFNIKNIYTSSVDVSYQVYESLTNKAIGTAVNLTIGASTSSPSQNVGPLSVGTYYILVREVAGPNSGCAVASTTFNIKKSPILLSLTASATSIADCTNLGKISAQAKDGTGPYTYQVVPVGTAYVDTDWVPGSTFTRPGSVAGITYDVYAKDDYGCIKFVPVTVYKYEVPTIDPIDPICYDGKTPFTFNIVGTVDPAIVGGATYSVNSGDFQASPSFTFNAAGTYNFVIKDGKGCTATTSVEVKPILKLDAVLTKELDCSVTDINSSKAIITLTASGGYGTTYSYEYSTDGGSNWTTMTPTLQADGVTVLPDNVLQTNVPGDYIFRATDEGNTTTCQVTKEFTLDPIPAIVFTVAETNITCPGGSDGTITVDVTAGVGPFEYQLEKGGAVIVGFNPSNEFTGLADGNDYVVTVRDAKLCFATENATITIPAPLVATAVLDKKLACNTDNSTINAEIIVTVTSGGTTPYQYSFDNGTNFSDDNKYTTSDSGPVTIIVKDGNGCETTLPVVPIPALNAPSGMNISGTPIYCLPAASQKSTVTINSVTGGVFDAANPLQYEILSPVVVGKQTSTVFADLDPSTEPYVFQVTDMNGCTYRDSFKVDPVVSITVSSDLITNVSCIGLNDGAVKFTVANYGTHAYTAVLTTGTGTLTKVGNIVTATDLVAGTYVLQVTDDITQCTSSATMVVSEPTALSLAPDLNLHADCDSDAVVSVIASGGTGPYEYSFVVAGSGSGGTYTTDSEVSLDPTTSTNWEVWVRDAHNCIISVPLDITIVKDPSPTVAMPAPICFEGVPVNIDLSIGQSFGTGLGPVTYKINNATQSNPIYAITAPGLYDISIIDKNGCESNVVTYEVKPQLELDAKVTRDLSCIVGSEDAQFELTASNGHGTYVYSYTLDGGASVPMTLNTLTNSASGTYVFKVTDAENCEATYTIVVDPITPIAFTVAETAVSCKGDSTGMISVSVTSGNGPYEYQLEDGATIVTPYQSLPQFTGLPAKNTYVVRVRDAKMCNNTMPATITEPVDDLTAISDITTKLECTSGNVPSLAVVTVTPSGGTTPYQYSYDGGVNYSGDNTYETTAGITFDVYVKDKNGCIFIFPNGVDVPALTPPTGFGFNLVQAVTCTKDATVDVVNVLGGALPLQYETIAPSPVIKGKQLSATFTDLTPGFYVFQVTDNNGCTRKESLTISPVNNITVGGKLVKNVSCNGLSDGSIEFKVENLAGGYTATLNSALGTLVKSGNIVTVTNLPAGSYTLTVTDAITDCVNTATIVVGEPAVLGLSLVSQTAANCYLGAVVTVKGTGGSPLYKYAFVRNNVTPTASDFTDSDFAVLDFTLDKDWDVYVQDKNLICSAKIDVEITIDDLPTIDINKNIYCYTGGPVAIEITGTTDDDIVAPPMYSIGNGYYASPFFTLNAPGTYEFFIKDGNGCLAKATYVLRQELLIEATLTQDLNCTTNDATITLSASQGTGAGTYSFEYDFNNSGIFTAVPTLPYKPTAAGTYTFRVKDAQCSTVSVPVIVTPLTIPKFTVDTVNVRCEGDLNGSIEVTAKDGVAPYQYSITDGATTSPLQASNLFTGLKAGTYTINVVDSKNCPATSAPVTITEPTKLTASHVVSPFGCDTSNTAKDAVITLTAHDGTGPYSYSFDNGLTFGDSPSHTVNTANTVSYVIVDINGCRAIGTATVPVYNPPTKFDLAATPIYCNNAAGTATVTVSNITGGEPGYTYAIIEPVGSATSNTLGSFDNLLPATYVIKVTDDNGCSTLNSIEVKKASEVNVEAQLLSDVACNGGTTGSIAFTISNYITPANYTFALSPNNGTFTQSGDVVTFTGLTAANYTFTVTDVTSGCTDSVANFLVNQPSAPLSFTMTATNISCDNKNATIIVNAVGGTLDYSYAAVVSGQPAPTAYSLSNKLEVDTNNGTSWDVYVKDFNGCTTLVQTQNILTDALPSAITANVTSLCPSATGTYEIVVSATGKAPLEYSIGSGFQSSPSFEVNSSGSYDVTVKDGNGCTVTVTAAVVIDGALDLQLDIQALPSCDAPDGRIFAKATGGSGNYRYSSGAYVPVTGATATFNNVSYGSHTVVVTDLTTGCKDTVIVELSKATEITGLALDKTDVTCNGGSNGRIIVNLAPNAPGVNDNPIYRYTLTGTAIGNVPVSVGPQDSNIFDNLLPGDYTVRVTSGRGCNAQVDTRITQPTPIVVNAPTITPFSCTAGTNTTNFASITVNSVTGGTNPYVLYVFSKNGTVVQSSDSNVYNETDLAGGSYSVKVFDSKGCEGSSTAPIVIAPFITMNDINVTVVTPITCINNETIQVSVATTGGTPTALVYTLTGANGTVFNQTNPTGLFSGLAIGNYAITVFNPTTGCTIKDFHYIFDPNTFAIEVAPVKGEVCYGDSDGSVDLTFVDNQLNPTNDAGAFTYTITGPVPSSGTTTNAGPIRILGLTAGQYSVTAKLVNRPECTVTTVFTINQPAAALMIAKTQGPITCVAGNNDGAITVSASGGWDTNYLYELVGPVNVAYSTQYEFKGLTAGNYTINVKDGKGCIATTTAQLVNPTPIVVNATASATMLTCFDNEDGVVTVDVVTGGSGNYTYTLNGVLADGTVIVVESQGTKQFTGLKAGTYTVTVKDTWGCENISNTVVIDQPTEVKAELTIARNETCQLVPILKITATGGKAPYYYSADGTNYSVSFNSSIDITLPKTTVKTAYKYFVKDSNNCTSTISNTVEVPTVPKLDFTSLVDVDIKCKGSAEGTITAIATGGLGNYIYTLQDAAGVDITPAPTQLTPGVFTGLAVGNYRVKLESSDCSVTSAPIEISQPNVELSAVAIPTDVTCNGFNNGKITVNAAGGTGVYKYAIEPEFRQFFDKNVFENLKPGFYDVLVQDENECYIFIKDVEVKEPAPLTAALVDGTLFPETCAGEKDGSFSIIISGGTIDYSVSLDSETGPFTQGAVGQTTFDFDNLSGGPHIVYFVDASGCNGQVDIAMDEAVTLNPTNVVSYDCVNNTAANMVTVDAGYDGDPAEIDYRLDGGQPQMNNIFTNLAPGKHTIKVTHTNGCNADTSFEILAVEKLDITVIEEPGVWNTLIASAVGGGGDYMYSIDGGSFSHENKFIIYKTGTYTITVMDKNGCTDSQEYYIEYVDVCLDNYFTPAGSTNTAWGPGCTNIYTNLIFSIFDRYGREIAKYHYGQKWDGRYNGEELPSGDYWYVLKLNDEKDAREFVGHFTLYR</sequence>
<evidence type="ECO:0000256" key="1">
    <source>
        <dbReference type="SAM" id="MobiDB-lite"/>
    </source>
</evidence>
<dbReference type="NCBIfam" id="TIGR04131">
    <property type="entry name" value="Bac_Flav_CTERM"/>
    <property type="match status" value="1"/>
</dbReference>
<gene>
    <name evidence="3" type="ORF">SAMN05444366_0418</name>
</gene>
<dbReference type="OrthoDB" id="607469at2"/>
<feature type="region of interest" description="Disordered" evidence="1">
    <location>
        <begin position="49"/>
        <end position="69"/>
    </location>
</feature>
<dbReference type="Pfam" id="PF13573">
    <property type="entry name" value="SprB"/>
    <property type="match status" value="12"/>
</dbReference>
<proteinExistence type="predicted"/>
<dbReference type="NCBIfam" id="TIGR01451">
    <property type="entry name" value="B_ant_repeat"/>
    <property type="match status" value="1"/>
</dbReference>
<dbReference type="GO" id="GO:0003993">
    <property type="term" value="F:acid phosphatase activity"/>
    <property type="evidence" value="ECO:0007669"/>
    <property type="project" value="InterPro"/>
</dbReference>
<organism evidence="3 4">
    <name type="scientific">Flavobacterium saccharophilum</name>
    <dbReference type="NCBI Taxonomy" id="29534"/>
    <lineage>
        <taxon>Bacteria</taxon>
        <taxon>Pseudomonadati</taxon>
        <taxon>Bacteroidota</taxon>
        <taxon>Flavobacteriia</taxon>
        <taxon>Flavobacteriales</taxon>
        <taxon>Flavobacteriaceae</taxon>
        <taxon>Flavobacterium</taxon>
    </lineage>
</organism>
<reference evidence="4" key="1">
    <citation type="submission" date="2016-11" db="EMBL/GenBank/DDBJ databases">
        <authorList>
            <person name="Varghese N."/>
            <person name="Submissions S."/>
        </authorList>
    </citation>
    <scope>NUCLEOTIDE SEQUENCE [LARGE SCALE GENOMIC DNA]</scope>
    <source>
        <strain evidence="4">DSM 1811</strain>
    </source>
</reference>
<dbReference type="Pfam" id="PF13585">
    <property type="entry name" value="CHU_C"/>
    <property type="match status" value="1"/>
</dbReference>
<evidence type="ECO:0000256" key="2">
    <source>
        <dbReference type="SAM" id="SignalP"/>
    </source>
</evidence>
<dbReference type="InterPro" id="IPR026341">
    <property type="entry name" value="T9SS_type_B"/>
</dbReference>
<accession>A0A1M6ZVU0</accession>
<dbReference type="Proteomes" id="UP000184121">
    <property type="component" value="Unassembled WGS sequence"/>
</dbReference>
<name>A0A1M6ZVU0_9FLAO</name>
<feature type="signal peptide" evidence="2">
    <location>
        <begin position="1"/>
        <end position="24"/>
    </location>
</feature>
<dbReference type="SUPFAM" id="SSF49363">
    <property type="entry name" value="Purple acid phosphatase, N-terminal domain"/>
    <property type="match status" value="1"/>
</dbReference>
<dbReference type="InterPro" id="IPR047589">
    <property type="entry name" value="DUF11_rpt"/>
</dbReference>
<protein>
    <submittedName>
        <fullName evidence="3">Gliding motility-associated C-terminal domain-containing protein</fullName>
    </submittedName>
</protein>
<dbReference type="GO" id="GO:0046872">
    <property type="term" value="F:metal ion binding"/>
    <property type="evidence" value="ECO:0007669"/>
    <property type="project" value="InterPro"/>
</dbReference>
<dbReference type="EMBL" id="FRBY01000001">
    <property type="protein sequence ID" value="SHL34465.1"/>
    <property type="molecule type" value="Genomic_DNA"/>
</dbReference>
<keyword evidence="2" id="KW-0732">Signal</keyword>
<dbReference type="InterPro" id="IPR008963">
    <property type="entry name" value="Purple_acid_Pase-like_N"/>
</dbReference>
<dbReference type="RefSeq" id="WP_072969988.1">
    <property type="nucleotide sequence ID" value="NZ_FRBY01000001.1"/>
</dbReference>
<dbReference type="InterPro" id="IPR025667">
    <property type="entry name" value="SprB_repeat"/>
</dbReference>